<protein>
    <recommendedName>
        <fullName evidence="3">DUF2777 domain-containing protein</fullName>
    </recommendedName>
</protein>
<dbReference type="Pfam" id="PF10949">
    <property type="entry name" value="DUF2777"/>
    <property type="match status" value="1"/>
</dbReference>
<dbReference type="KEGG" id="bko:CKF48_02310"/>
<dbReference type="OrthoDB" id="2923064at2"/>
<accession>A0A248TDN4</accession>
<organism evidence="1 2">
    <name type="scientific">Cytobacillus kochii</name>
    <dbReference type="NCBI Taxonomy" id="859143"/>
    <lineage>
        <taxon>Bacteria</taxon>
        <taxon>Bacillati</taxon>
        <taxon>Bacillota</taxon>
        <taxon>Bacilli</taxon>
        <taxon>Bacillales</taxon>
        <taxon>Bacillaceae</taxon>
        <taxon>Cytobacillus</taxon>
    </lineage>
</organism>
<evidence type="ECO:0008006" key="3">
    <source>
        <dbReference type="Google" id="ProtNLM"/>
    </source>
</evidence>
<keyword evidence="2" id="KW-1185">Reference proteome</keyword>
<dbReference type="AlphaFoldDB" id="A0A248TDN4"/>
<name>A0A248TDN4_9BACI</name>
<dbReference type="EMBL" id="CP022983">
    <property type="protein sequence ID" value="ASV66269.1"/>
    <property type="molecule type" value="Genomic_DNA"/>
</dbReference>
<evidence type="ECO:0000313" key="2">
    <source>
        <dbReference type="Proteomes" id="UP000215137"/>
    </source>
</evidence>
<reference evidence="1 2" key="1">
    <citation type="submission" date="2017-08" db="EMBL/GenBank/DDBJ databases">
        <title>Complete Genome Sequence of Bacillus kochii Oregon-R-modENCODE STRAIN BDGP4, isolated from Drosophila melanogaster gut.</title>
        <authorList>
            <person name="Wan K.H."/>
            <person name="Yu C."/>
            <person name="Park S."/>
            <person name="Hammonds A.S."/>
            <person name="Booth B.W."/>
            <person name="Celniker S.E."/>
        </authorList>
    </citation>
    <scope>NUCLEOTIDE SEQUENCE [LARGE SCALE GENOMIC DNA]</scope>
    <source>
        <strain evidence="1 2">BDGP4</strain>
    </source>
</reference>
<dbReference type="Proteomes" id="UP000215137">
    <property type="component" value="Chromosome"/>
</dbReference>
<proteinExistence type="predicted"/>
<evidence type="ECO:0000313" key="1">
    <source>
        <dbReference type="EMBL" id="ASV66269.1"/>
    </source>
</evidence>
<sequence length="189" mass="22555">MNRQQRLNLIEQQSRAYMEGNVEFINNQWVFFDQETDEASSLEEYRQQEIEVFRLKRWRKGVLSLNGQIHCGSDLLHLKDQDQIRIKKHLVFSLESLLEEVNDDAFVQFITSLNSIDFSIFDCIYCYNQLTFFGDETRKSGVNFMIFDNQEHICSVQHHFFYYEKETDRFEFTLNSGKRMVIEKISSSG</sequence>
<dbReference type="GeneID" id="97215462"/>
<gene>
    <name evidence="1" type="ORF">CKF48_02310</name>
</gene>
<dbReference type="RefSeq" id="WP_095369844.1">
    <property type="nucleotide sequence ID" value="NZ_CM126253.1"/>
</dbReference>
<dbReference type="InterPro" id="IPR024488">
    <property type="entry name" value="DUF2777"/>
</dbReference>